<dbReference type="PANTHER" id="PTHR35861:SF1">
    <property type="entry name" value="PHAGE TAIL SHEATH PROTEIN"/>
    <property type="match status" value="1"/>
</dbReference>
<protein>
    <submittedName>
        <fullName evidence="3">Phage tail sheath protein FI</fullName>
    </submittedName>
</protein>
<evidence type="ECO:0000313" key="4">
    <source>
        <dbReference type="Proteomes" id="UP000033099"/>
    </source>
</evidence>
<dbReference type="Gene3D" id="3.40.50.11780">
    <property type="match status" value="1"/>
</dbReference>
<dbReference type="AlphaFoldDB" id="A0AAU8U862"/>
<dbReference type="InterPro" id="IPR020287">
    <property type="entry name" value="Tail_sheath_C"/>
</dbReference>
<dbReference type="PANTHER" id="PTHR35861">
    <property type="match status" value="1"/>
</dbReference>
<evidence type="ECO:0000259" key="2">
    <source>
        <dbReference type="Pfam" id="PF17482"/>
    </source>
</evidence>
<proteinExistence type="inferred from homology"/>
<reference evidence="3 4" key="1">
    <citation type="journal article" date="2015" name="Genome Announc.">
        <title>Complete Genome Sequence of Biocontrol Strain Pseudomonas fluorescens LBUM223.</title>
        <authorList>
            <person name="Roquigny R."/>
            <person name="Arseneault T."/>
            <person name="Gadkar V.J."/>
            <person name="Novinscak A."/>
            <person name="Joly D.L."/>
            <person name="Filion M."/>
        </authorList>
    </citation>
    <scope>NUCLEOTIDE SEQUENCE [LARGE SCALE GENOMIC DNA]</scope>
    <source>
        <strain evidence="3 4">LBUM223</strain>
    </source>
</reference>
<dbReference type="RefSeq" id="WP_052722002.1">
    <property type="nucleotide sequence ID" value="NZ_CP011117.2"/>
</dbReference>
<dbReference type="InterPro" id="IPR052042">
    <property type="entry name" value="Tail_sheath_structural"/>
</dbReference>
<sequence>MSYQTPGVYVEESNALSLGIQSGQTAVPVFVGHFDAINNGAVPAVQCVRIDSWLSFTQQFASDSSQTFSIDYVSIDNKIVAHGTYLGAASVRMFIENGGGVCYVLPVNDFKKAIQYIGPAIDLCPDITLLCWCEHRSEDDDQSIVNELGKLTGSANSGGMQSRFLLIDAALKNNTVAVPAVVAPHHAAAYFPALRTAYRYTANIEAVVLKGFDKSSHKLRSLLNIKELRERCDDNLKKLSDAEVGVKKFAMDVKSAAEAEKITLEAFSWDTMFTSLHAIKDSVDTSDSDAVAKSYEKLKEKISEKTDSKTFKLLPAFKKLIDDYQTLCREEVLPDQELLKTVIKLANEPVVLRASVAMAGVYARTDRERGVWKAPANVELSSVTGLVAVDIGNKTVSDIRIDDVFNETLVKNKVNAIRAFSGRGHVVWGARTMAGPSETAWRYVSVRRLFSTVERDVQDALRVAIFEPNSQPTWVSVRLAISHYLHRLWQDKALTGATPAEAYFVRVGLHETMTEEDVNNGRMLVSIGLAAVRPAEFIVLQLTQDMGAT</sequence>
<dbReference type="Proteomes" id="UP000033099">
    <property type="component" value="Chromosome"/>
</dbReference>
<feature type="domain" description="Tail sheath protein C-terminal" evidence="2">
    <location>
        <begin position="439"/>
        <end position="541"/>
    </location>
</feature>
<comment type="similarity">
    <text evidence="1">Belongs to the myoviridae tail sheath protein family.</text>
</comment>
<name>A0AAU8U862_9PSED</name>
<evidence type="ECO:0000256" key="1">
    <source>
        <dbReference type="ARBA" id="ARBA00008005"/>
    </source>
</evidence>
<organism evidence="3 4">
    <name type="scientific">Pseudomonas synxantha</name>
    <dbReference type="NCBI Taxonomy" id="47883"/>
    <lineage>
        <taxon>Bacteria</taxon>
        <taxon>Pseudomonadati</taxon>
        <taxon>Pseudomonadota</taxon>
        <taxon>Gammaproteobacteria</taxon>
        <taxon>Pseudomonadales</taxon>
        <taxon>Pseudomonadaceae</taxon>
        <taxon>Pseudomonas</taxon>
    </lineage>
</organism>
<dbReference type="Pfam" id="PF17482">
    <property type="entry name" value="Phage_sheath_1C"/>
    <property type="match status" value="1"/>
</dbReference>
<evidence type="ECO:0000313" key="3">
    <source>
        <dbReference type="EMBL" id="AKA86363.1"/>
    </source>
</evidence>
<dbReference type="KEGG" id="pfb:VO64_5817"/>
<accession>A0AAU8U862</accession>
<dbReference type="EMBL" id="CP011117">
    <property type="protein sequence ID" value="AKA86363.1"/>
    <property type="molecule type" value="Genomic_DNA"/>
</dbReference>
<gene>
    <name evidence="3" type="ORF">VO64_5817</name>
</gene>